<dbReference type="Pfam" id="PF22244">
    <property type="entry name" value="GCE_fung"/>
    <property type="match status" value="1"/>
</dbReference>
<protein>
    <recommendedName>
        <fullName evidence="9">(4-O-methyl)-D-glucuronate--lignin esterase</fullName>
        <ecNumber evidence="9">3.1.1.117</ecNumber>
    </recommendedName>
</protein>
<dbReference type="EC" id="3.1.1.117" evidence="9"/>
<feature type="chain" id="PRO_5046031647" description="(4-O-methyl)-D-glucuronate--lignin esterase" evidence="11">
    <location>
        <begin position="21"/>
        <end position="464"/>
    </location>
</feature>
<evidence type="ECO:0000259" key="12">
    <source>
        <dbReference type="PROSITE" id="PS51164"/>
    </source>
</evidence>
<evidence type="ECO:0000256" key="10">
    <source>
        <dbReference type="SAM" id="MobiDB-lite"/>
    </source>
</evidence>
<keyword evidence="4" id="KW-0964">Secreted</keyword>
<dbReference type="SUPFAM" id="SSF57180">
    <property type="entry name" value="Cellulose-binding domain"/>
    <property type="match status" value="1"/>
</dbReference>
<organism evidence="13 14">
    <name type="scientific">Hohenbuehelia grisea</name>
    <dbReference type="NCBI Taxonomy" id="104357"/>
    <lineage>
        <taxon>Eukaryota</taxon>
        <taxon>Fungi</taxon>
        <taxon>Dikarya</taxon>
        <taxon>Basidiomycota</taxon>
        <taxon>Agaricomycotina</taxon>
        <taxon>Agaricomycetes</taxon>
        <taxon>Agaricomycetidae</taxon>
        <taxon>Agaricales</taxon>
        <taxon>Pleurotineae</taxon>
        <taxon>Pleurotaceae</taxon>
        <taxon>Hohenbuehelia</taxon>
    </lineage>
</organism>
<reference evidence="14" key="1">
    <citation type="submission" date="2024-06" db="EMBL/GenBank/DDBJ databases">
        <title>Multi-omics analyses provide insights into the biosynthesis of the anticancer antibiotic pleurotin in Hohenbuehelia grisea.</title>
        <authorList>
            <person name="Weaver J.A."/>
            <person name="Alberti F."/>
        </authorList>
    </citation>
    <scope>NUCLEOTIDE SEQUENCE [LARGE SCALE GENOMIC DNA]</scope>
    <source>
        <strain evidence="14">T-177</strain>
    </source>
</reference>
<evidence type="ECO:0000256" key="6">
    <source>
        <dbReference type="ARBA" id="ARBA00022801"/>
    </source>
</evidence>
<keyword evidence="14" id="KW-1185">Reference proteome</keyword>
<dbReference type="PROSITE" id="PS00562">
    <property type="entry name" value="CBM1_1"/>
    <property type="match status" value="1"/>
</dbReference>
<dbReference type="Pfam" id="PF00734">
    <property type="entry name" value="CBM_1"/>
    <property type="match status" value="1"/>
</dbReference>
<dbReference type="InterPro" id="IPR035971">
    <property type="entry name" value="CBD_sf"/>
</dbReference>
<comment type="catalytic activity">
    <reaction evidence="8">
        <text>a 4-O-methyl-alpha-D-glucuronosyl ester derivative + H2O = 4-O-methyl-alpha-D-glucuronate derivative + an alcohol + H(+)</text>
        <dbReference type="Rhea" id="RHEA:67452"/>
        <dbReference type="ChEBI" id="CHEBI:15377"/>
        <dbReference type="ChEBI" id="CHEBI:15378"/>
        <dbReference type="ChEBI" id="CHEBI:30879"/>
        <dbReference type="ChEBI" id="CHEBI:171667"/>
        <dbReference type="ChEBI" id="CHEBI:171668"/>
        <dbReference type="EC" id="3.1.1.117"/>
    </reaction>
    <physiologicalReaction direction="left-to-right" evidence="8">
        <dbReference type="Rhea" id="RHEA:67453"/>
    </physiologicalReaction>
</comment>
<dbReference type="SUPFAM" id="SSF53474">
    <property type="entry name" value="alpha/beta-Hydrolases"/>
    <property type="match status" value="1"/>
</dbReference>
<keyword evidence="6" id="KW-0378">Hydrolase</keyword>
<evidence type="ECO:0000256" key="4">
    <source>
        <dbReference type="ARBA" id="ARBA00022525"/>
    </source>
</evidence>
<evidence type="ECO:0000256" key="8">
    <source>
        <dbReference type="ARBA" id="ARBA00024511"/>
    </source>
</evidence>
<dbReference type="InterPro" id="IPR029058">
    <property type="entry name" value="AB_hydrolase_fold"/>
</dbReference>
<gene>
    <name evidence="13" type="ORF">HGRIS_005347</name>
</gene>
<dbReference type="Gene3D" id="3.40.50.1820">
    <property type="entry name" value="alpha/beta hydrolase"/>
    <property type="match status" value="1"/>
</dbReference>
<feature type="domain" description="CBM1" evidence="12">
    <location>
        <begin position="19"/>
        <end position="55"/>
    </location>
</feature>
<evidence type="ECO:0000256" key="5">
    <source>
        <dbReference type="ARBA" id="ARBA00022729"/>
    </source>
</evidence>
<evidence type="ECO:0000313" key="14">
    <source>
        <dbReference type="Proteomes" id="UP001556367"/>
    </source>
</evidence>
<dbReference type="Proteomes" id="UP001556367">
    <property type="component" value="Unassembled WGS sequence"/>
</dbReference>
<proteinExistence type="inferred from homology"/>
<dbReference type="SMART" id="SM00236">
    <property type="entry name" value="fCBD"/>
    <property type="match status" value="1"/>
</dbReference>
<comment type="similarity">
    <text evidence="2">Belongs to the carbohydrate esterase 15 (CE15) family.</text>
</comment>
<comment type="subcellular location">
    <subcellularLocation>
        <location evidence="1">Secreted</location>
    </subcellularLocation>
</comment>
<comment type="caution">
    <text evidence="13">The sequence shown here is derived from an EMBL/GenBank/DDBJ whole genome shotgun (WGS) entry which is preliminary data.</text>
</comment>
<evidence type="ECO:0000256" key="2">
    <source>
        <dbReference type="ARBA" id="ARBA00010092"/>
    </source>
</evidence>
<evidence type="ECO:0000256" key="1">
    <source>
        <dbReference type="ARBA" id="ARBA00004613"/>
    </source>
</evidence>
<evidence type="ECO:0000256" key="7">
    <source>
        <dbReference type="ARBA" id="ARBA00023185"/>
    </source>
</evidence>
<feature type="region of interest" description="Disordered" evidence="10">
    <location>
        <begin position="64"/>
        <end position="96"/>
    </location>
</feature>
<dbReference type="EMBL" id="JASNQZ010000008">
    <property type="protein sequence ID" value="KAL0954219.1"/>
    <property type="molecule type" value="Genomic_DNA"/>
</dbReference>
<dbReference type="InterPro" id="IPR000254">
    <property type="entry name" value="CBD"/>
</dbReference>
<dbReference type="InterPro" id="IPR054579">
    <property type="entry name" value="GCE-like_dom"/>
</dbReference>
<keyword evidence="3" id="KW-0719">Serine esterase</keyword>
<evidence type="ECO:0000256" key="9">
    <source>
        <dbReference type="ARBA" id="ARBA00026105"/>
    </source>
</evidence>
<keyword evidence="5 11" id="KW-0732">Signal</keyword>
<feature type="signal peptide" evidence="11">
    <location>
        <begin position="1"/>
        <end position="20"/>
    </location>
</feature>
<evidence type="ECO:0000313" key="13">
    <source>
        <dbReference type="EMBL" id="KAL0954219.1"/>
    </source>
</evidence>
<sequence>MSKSLYALGFAAFAVSGTLAVAEWGQCGGNGWSGGTTCDSGLVCTKLNDWYHQCLRGTAPPTPTVVPPTSTVIPTPTDPSSSTVPSPSPTTNPNPGTCTALPGSITFSDTALPDPFKPISGGARISTKAEWTCRREEIFQILQRYELGTLPGKPQSLTASYSGGRLTINVSDQGKSISFSVTISTPSGSGPFPAIIAYGAASIPVPAGVATITFNNDDIAAQQGGGSRGQGKFYTLYGSGHSAGALTAWAWGVSRIIDALEITPAANIKISRIGVTGCSRNGKGAIVAGAFDQRVALTIPQESGSGGSACWRLSDSQKSSGQNVQTASQIVGENPWFSPNFNQYSNGVSRVPADHHMLSGLVAPRGLYVIENTSMEWLGNLSTYGCQRAGKLIYQALGVGANMGYSQIGGHDHCQFPSSQQSELTAFINKFLLDGSGNTDVFRTDGNFNFNQAQWIPWTAPTLA</sequence>
<keyword evidence="7" id="KW-0439">Lignin degradation</keyword>
<feature type="compositionally biased region" description="Low complexity" evidence="10">
    <location>
        <begin position="67"/>
        <end position="85"/>
    </location>
</feature>
<accession>A0ABR3JF13</accession>
<evidence type="ECO:0000256" key="3">
    <source>
        <dbReference type="ARBA" id="ARBA00022487"/>
    </source>
</evidence>
<evidence type="ECO:0000256" key="11">
    <source>
        <dbReference type="SAM" id="SignalP"/>
    </source>
</evidence>
<dbReference type="PROSITE" id="PS51164">
    <property type="entry name" value="CBM1_2"/>
    <property type="match status" value="1"/>
</dbReference>
<name>A0ABR3JF13_9AGAR</name>